<proteinExistence type="inferred from homology"/>
<evidence type="ECO:0000256" key="3">
    <source>
        <dbReference type="ARBA" id="ARBA00023002"/>
    </source>
</evidence>
<protein>
    <recommendedName>
        <fullName evidence="4">SCP2 domain-containing protein</fullName>
    </recommendedName>
</protein>
<dbReference type="GO" id="GO:0016491">
    <property type="term" value="F:oxidoreductase activity"/>
    <property type="evidence" value="ECO:0007669"/>
    <property type="project" value="UniProtKB-KW"/>
</dbReference>
<comment type="similarity">
    <text evidence="1">Belongs to the short-chain dehydrogenases/reductases (SDR) family.</text>
</comment>
<dbReference type="SUPFAM" id="SSF55718">
    <property type="entry name" value="SCP-like"/>
    <property type="match status" value="1"/>
</dbReference>
<keyword evidence="2" id="KW-0521">NADP</keyword>
<dbReference type="InterPro" id="IPR051935">
    <property type="entry name" value="HSDL2"/>
</dbReference>
<comment type="caution">
    <text evidence="5">The sequence shown here is derived from an EMBL/GenBank/DDBJ whole genome shotgun (WGS) entry which is preliminary data.</text>
</comment>
<evidence type="ECO:0000313" key="6">
    <source>
        <dbReference type="Proteomes" id="UP001139263"/>
    </source>
</evidence>
<organism evidence="5 6">
    <name type="scientific">Sulfoacidibacillus ferrooxidans</name>
    <dbReference type="NCBI Taxonomy" id="2005001"/>
    <lineage>
        <taxon>Bacteria</taxon>
        <taxon>Bacillati</taxon>
        <taxon>Bacillota</taxon>
        <taxon>Bacilli</taxon>
        <taxon>Bacillales</taxon>
        <taxon>Alicyclobacillaceae</taxon>
        <taxon>Sulfoacidibacillus</taxon>
    </lineage>
</organism>
<feature type="domain" description="SCP2" evidence="4">
    <location>
        <begin position="8"/>
        <end position="106"/>
    </location>
</feature>
<evidence type="ECO:0000256" key="2">
    <source>
        <dbReference type="ARBA" id="ARBA00022857"/>
    </source>
</evidence>
<keyword evidence="3" id="KW-0560">Oxidoreductase</keyword>
<dbReference type="InterPro" id="IPR036527">
    <property type="entry name" value="SCP2_sterol-bd_dom_sf"/>
</dbReference>
<dbReference type="InterPro" id="IPR003033">
    <property type="entry name" value="SCP2_sterol-bd_dom"/>
</dbReference>
<dbReference type="Pfam" id="PF02036">
    <property type="entry name" value="SCP2"/>
    <property type="match status" value="1"/>
</dbReference>
<dbReference type="AlphaFoldDB" id="A0A9X1V8W3"/>
<evidence type="ECO:0000259" key="4">
    <source>
        <dbReference type="Pfam" id="PF02036"/>
    </source>
</evidence>
<dbReference type="Proteomes" id="UP001139263">
    <property type="component" value="Unassembled WGS sequence"/>
</dbReference>
<gene>
    <name evidence="5" type="ORF">MM817_01334</name>
</gene>
<dbReference type="RefSeq" id="WP_241712849.1">
    <property type="nucleotide sequence ID" value="NZ_JALBUF010000003.1"/>
</dbReference>
<dbReference type="Gene3D" id="3.30.1050.10">
    <property type="entry name" value="SCP2 sterol-binding domain"/>
    <property type="match status" value="1"/>
</dbReference>
<dbReference type="EMBL" id="JALBUF010000003">
    <property type="protein sequence ID" value="MCI0183064.1"/>
    <property type="molecule type" value="Genomic_DNA"/>
</dbReference>
<keyword evidence="6" id="KW-1185">Reference proteome</keyword>
<accession>A0A9X1V8W3</accession>
<evidence type="ECO:0000256" key="1">
    <source>
        <dbReference type="ARBA" id="ARBA00006484"/>
    </source>
</evidence>
<dbReference type="PANTHER" id="PTHR42808:SF3">
    <property type="entry name" value="HYDROXYSTEROID DEHYDROGENASE-LIKE PROTEIN 2"/>
    <property type="match status" value="1"/>
</dbReference>
<sequence>MSTTKETFDQLNTALQADPRKVSGLVAVYQFNLEGEDGGTYQIILKPDSAYAQEGAVETANCTLTIAAEDFKEMIAGTLSGTTAFMSGKLKIDGDLSLALRLETVLHAYSQR</sequence>
<reference evidence="5" key="1">
    <citation type="submission" date="2022-03" db="EMBL/GenBank/DDBJ databases">
        <title>Draft Genome Sequence of Firmicute Strain S0AB, a Heterotrophic Iron/Sulfur-Oxidizing Extreme Acidophile.</title>
        <authorList>
            <person name="Vergara E."/>
            <person name="Pakostova E."/>
            <person name="Johnson D.B."/>
            <person name="Holmes D.S."/>
        </authorList>
    </citation>
    <scope>NUCLEOTIDE SEQUENCE</scope>
    <source>
        <strain evidence="5">S0AB</strain>
    </source>
</reference>
<evidence type="ECO:0000313" key="5">
    <source>
        <dbReference type="EMBL" id="MCI0183064.1"/>
    </source>
</evidence>
<name>A0A9X1V8W3_9BACL</name>
<dbReference type="PANTHER" id="PTHR42808">
    <property type="entry name" value="HYDROXYSTEROID DEHYDROGENASE-LIKE PROTEIN 2"/>
    <property type="match status" value="1"/>
</dbReference>